<protein>
    <submittedName>
        <fullName evidence="2">Uncharacterized protein</fullName>
    </submittedName>
</protein>
<feature type="compositionally biased region" description="Polar residues" evidence="1">
    <location>
        <begin position="35"/>
        <end position="48"/>
    </location>
</feature>
<dbReference type="Proteomes" id="UP000027222">
    <property type="component" value="Unassembled WGS sequence"/>
</dbReference>
<keyword evidence="3" id="KW-1185">Reference proteome</keyword>
<dbReference type="EMBL" id="KL142409">
    <property type="protein sequence ID" value="KDR68251.1"/>
    <property type="molecule type" value="Genomic_DNA"/>
</dbReference>
<reference evidence="3" key="1">
    <citation type="journal article" date="2014" name="Proc. Natl. Acad. Sci. U.S.A.">
        <title>Extensive sampling of basidiomycete genomes demonstrates inadequacy of the white-rot/brown-rot paradigm for wood decay fungi.</title>
        <authorList>
            <person name="Riley R."/>
            <person name="Salamov A.A."/>
            <person name="Brown D.W."/>
            <person name="Nagy L.G."/>
            <person name="Floudas D."/>
            <person name="Held B.W."/>
            <person name="Levasseur A."/>
            <person name="Lombard V."/>
            <person name="Morin E."/>
            <person name="Otillar R."/>
            <person name="Lindquist E.A."/>
            <person name="Sun H."/>
            <person name="LaButti K.M."/>
            <person name="Schmutz J."/>
            <person name="Jabbour D."/>
            <person name="Luo H."/>
            <person name="Baker S.E."/>
            <person name="Pisabarro A.G."/>
            <person name="Walton J.D."/>
            <person name="Blanchette R.A."/>
            <person name="Henrissat B."/>
            <person name="Martin F."/>
            <person name="Cullen D."/>
            <person name="Hibbett D.S."/>
            <person name="Grigoriev I.V."/>
        </authorList>
    </citation>
    <scope>NUCLEOTIDE SEQUENCE [LARGE SCALE GENOMIC DNA]</scope>
    <source>
        <strain evidence="3">CBS 339.88</strain>
    </source>
</reference>
<evidence type="ECO:0000313" key="3">
    <source>
        <dbReference type="Proteomes" id="UP000027222"/>
    </source>
</evidence>
<organism evidence="2 3">
    <name type="scientific">Galerina marginata (strain CBS 339.88)</name>
    <dbReference type="NCBI Taxonomy" id="685588"/>
    <lineage>
        <taxon>Eukaryota</taxon>
        <taxon>Fungi</taxon>
        <taxon>Dikarya</taxon>
        <taxon>Basidiomycota</taxon>
        <taxon>Agaricomycotina</taxon>
        <taxon>Agaricomycetes</taxon>
        <taxon>Agaricomycetidae</taxon>
        <taxon>Agaricales</taxon>
        <taxon>Agaricineae</taxon>
        <taxon>Strophariaceae</taxon>
        <taxon>Galerina</taxon>
    </lineage>
</organism>
<evidence type="ECO:0000313" key="2">
    <source>
        <dbReference type="EMBL" id="KDR68251.1"/>
    </source>
</evidence>
<feature type="region of interest" description="Disordered" evidence="1">
    <location>
        <begin position="29"/>
        <end position="73"/>
    </location>
</feature>
<dbReference type="AlphaFoldDB" id="A0A067SBK8"/>
<evidence type="ECO:0000256" key="1">
    <source>
        <dbReference type="SAM" id="MobiDB-lite"/>
    </source>
</evidence>
<dbReference type="HOGENOM" id="CLU_906278_0_0_1"/>
<name>A0A067SBK8_GALM3</name>
<accession>A0A067SBK8</accession>
<proteinExistence type="predicted"/>
<gene>
    <name evidence="2" type="ORF">GALMADRAFT_146487</name>
</gene>
<sequence length="307" mass="33929">MMRSRPHPSYAISTMCNNERTAYARVEARRRNGDDSNTNWERTASNVTAGVGSEDKGSRKRGKQQKQLAQTPQHAAVLLPCATTRSGQELSRRCFTTTRAQWPHPGIRGSDVRALCFPWPRPPIASYARHLVTTVRPMHLHLGPDARASSLLQPPVTSPARSFPPVMPIRERQAHVLAFGTRHPCIKPPATSPACYLAPAAPIRNRQARTQASGSSRQCTEPPATSHAHYFAPAIPICDRQADTLAFSHLTPVYRIFRKLALHPFADPDEERLGIVTGTPTRAGWGPGFIGVRVWVGDFVPYTPPYP</sequence>